<dbReference type="OrthoDB" id="6608825at2759"/>
<dbReference type="EnsemblMetazoa" id="XM_001950360.5">
    <property type="protein sequence ID" value="XP_001950395.1"/>
    <property type="gene ID" value="LOC100160836"/>
</dbReference>
<dbReference type="GeneID" id="100160836"/>
<sequence>MATEKYLMQLESNRLLNEVEQTPPPKMSNFYWKNDDGQKYKVFIPTPNRRIYYNLEEYEGDIDINEIDNNRWTSAKKCVLLAVSNIHTADRPFIDHMDFLIANLNVWFERNDELMSNVGGDVEDYNMNLSKQYVLNKYFVDDIQNIPMEFRGEHATFRGTISIHPRFDKARVIYAMNMGFKLAAKRFANDQNHGVYAYGRNNHGFSYY</sequence>
<dbReference type="RefSeq" id="XP_001950395.1">
    <property type="nucleotide sequence ID" value="XM_001950360.4"/>
</dbReference>
<dbReference type="Proteomes" id="UP000007819">
    <property type="component" value="Chromosome A2"/>
</dbReference>
<evidence type="ECO:0000313" key="2">
    <source>
        <dbReference type="Proteomes" id="UP000007819"/>
    </source>
</evidence>
<accession>A0A8R1W7Y8</accession>
<name>A0A8R1W7Y8_ACYPI</name>
<dbReference type="KEGG" id="api:100160836"/>
<reference evidence="1" key="2">
    <citation type="submission" date="2022-06" db="UniProtKB">
        <authorList>
            <consortium name="EnsemblMetazoa"/>
        </authorList>
    </citation>
    <scope>IDENTIFICATION</scope>
</reference>
<organism evidence="1 2">
    <name type="scientific">Acyrthosiphon pisum</name>
    <name type="common">Pea aphid</name>
    <dbReference type="NCBI Taxonomy" id="7029"/>
    <lineage>
        <taxon>Eukaryota</taxon>
        <taxon>Metazoa</taxon>
        <taxon>Ecdysozoa</taxon>
        <taxon>Arthropoda</taxon>
        <taxon>Hexapoda</taxon>
        <taxon>Insecta</taxon>
        <taxon>Pterygota</taxon>
        <taxon>Neoptera</taxon>
        <taxon>Paraneoptera</taxon>
        <taxon>Hemiptera</taxon>
        <taxon>Sternorrhyncha</taxon>
        <taxon>Aphidomorpha</taxon>
        <taxon>Aphidoidea</taxon>
        <taxon>Aphididae</taxon>
        <taxon>Macrosiphini</taxon>
        <taxon>Acyrthosiphon</taxon>
    </lineage>
</organism>
<keyword evidence="2" id="KW-1185">Reference proteome</keyword>
<reference evidence="2" key="1">
    <citation type="submission" date="2010-06" db="EMBL/GenBank/DDBJ databases">
        <authorList>
            <person name="Jiang H."/>
            <person name="Abraham K."/>
            <person name="Ali S."/>
            <person name="Alsbrooks S.L."/>
            <person name="Anim B.N."/>
            <person name="Anosike U.S."/>
            <person name="Attaway T."/>
            <person name="Bandaranaike D.P."/>
            <person name="Battles P.K."/>
            <person name="Bell S.N."/>
            <person name="Bell A.V."/>
            <person name="Beltran B."/>
            <person name="Bickham C."/>
            <person name="Bustamante Y."/>
            <person name="Caleb T."/>
            <person name="Canada A."/>
            <person name="Cardenas V."/>
            <person name="Carter K."/>
            <person name="Chacko J."/>
            <person name="Chandrabose M.N."/>
            <person name="Chavez D."/>
            <person name="Chavez A."/>
            <person name="Chen L."/>
            <person name="Chu H.-S."/>
            <person name="Claassen K.J."/>
            <person name="Cockrell R."/>
            <person name="Collins M."/>
            <person name="Cooper J.A."/>
            <person name="Cree A."/>
            <person name="Curry S.M."/>
            <person name="Da Y."/>
            <person name="Dao M.D."/>
            <person name="Das B."/>
            <person name="Davila M.-L."/>
            <person name="Davy-Carroll L."/>
            <person name="Denson S."/>
            <person name="Dinh H."/>
            <person name="Ebong V.E."/>
            <person name="Edwards J.R."/>
            <person name="Egan A."/>
            <person name="El-Daye J."/>
            <person name="Escobedo L."/>
            <person name="Fernandez S."/>
            <person name="Fernando P.R."/>
            <person name="Flagg N."/>
            <person name="Forbes L.D."/>
            <person name="Fowler R.G."/>
            <person name="Fu Q."/>
            <person name="Gabisi R.A."/>
            <person name="Ganer J."/>
            <person name="Garbino Pronczuk A."/>
            <person name="Garcia R.M."/>
            <person name="Garner T."/>
            <person name="Garrett T.E."/>
            <person name="Gonzalez D.A."/>
            <person name="Hamid H."/>
            <person name="Hawkins E.S."/>
            <person name="Hirani K."/>
            <person name="Hogues M.E."/>
            <person name="Hollins B."/>
            <person name="Hsiao C.-H."/>
            <person name="Jabil R."/>
            <person name="James M.L."/>
            <person name="Jhangiani S.N."/>
            <person name="Johnson B."/>
            <person name="Johnson Q."/>
            <person name="Joshi V."/>
            <person name="Kalu J.B."/>
            <person name="Kam C."/>
            <person name="Kashfia A."/>
            <person name="Keebler J."/>
            <person name="Kisamo H."/>
            <person name="Kovar C.L."/>
            <person name="Lago L.A."/>
            <person name="Lai C.-Y."/>
            <person name="Laidlaw J."/>
            <person name="Lara F."/>
            <person name="Le T.-K."/>
            <person name="Lee S.L."/>
            <person name="Legall F.H."/>
            <person name="Lemon S.J."/>
            <person name="Lewis L.R."/>
            <person name="Li B."/>
            <person name="Liu Y."/>
            <person name="Liu Y.-S."/>
            <person name="Lopez J."/>
            <person name="Lozado R.J."/>
            <person name="Lu J."/>
            <person name="Madu R.C."/>
            <person name="Maheshwari M."/>
            <person name="Maheshwari R."/>
            <person name="Malloy K."/>
            <person name="Martinez E."/>
            <person name="Mathew T."/>
            <person name="Mercado I.C."/>
            <person name="Mercado C."/>
            <person name="Meyer B."/>
            <person name="Montgomery K."/>
            <person name="Morgan M.B."/>
            <person name="Munidasa M."/>
            <person name="Nazareth L.V."/>
            <person name="Nelson J."/>
            <person name="Ng B.M."/>
            <person name="Nguyen N.B."/>
            <person name="Nguyen P.Q."/>
            <person name="Nguyen T."/>
            <person name="Obregon M."/>
            <person name="Okwuonu G.O."/>
            <person name="Onwere C.G."/>
            <person name="Orozco G."/>
            <person name="Parra A."/>
            <person name="Patel S."/>
            <person name="Patil S."/>
            <person name="Perez A."/>
            <person name="Perez Y."/>
            <person name="Pham C."/>
            <person name="Primus E.L."/>
            <person name="Pu L.-L."/>
            <person name="Puazo M."/>
            <person name="Qin X."/>
            <person name="Quiroz J.B."/>
            <person name="Reese J."/>
            <person name="Richards S."/>
            <person name="Rives C.M."/>
            <person name="Robberts R."/>
            <person name="Ruiz S.J."/>
            <person name="Ruiz M.J."/>
            <person name="Santibanez J."/>
            <person name="Schneider B.W."/>
            <person name="Sisson I."/>
            <person name="Smith M."/>
            <person name="Sodergren E."/>
            <person name="Song X.-Z."/>
            <person name="Song B.B."/>
            <person name="Summersgill H."/>
            <person name="Thelus R."/>
            <person name="Thornton R.D."/>
            <person name="Trejos Z.Y."/>
            <person name="Usmani K."/>
            <person name="Vattathil S."/>
            <person name="Villasana D."/>
            <person name="Walker D.L."/>
            <person name="Wang S."/>
            <person name="Wang K."/>
            <person name="White C.S."/>
            <person name="Williams A.C."/>
            <person name="Williamson J."/>
            <person name="Wilson K."/>
            <person name="Woghiren I.O."/>
            <person name="Woodworth J.R."/>
            <person name="Worley K.C."/>
            <person name="Wright R.A."/>
            <person name="Wu W."/>
            <person name="Young L."/>
            <person name="Zhang L."/>
            <person name="Zhang J."/>
            <person name="Zhu Y."/>
            <person name="Muzny D.M."/>
            <person name="Weinstock G."/>
            <person name="Gibbs R.A."/>
        </authorList>
    </citation>
    <scope>NUCLEOTIDE SEQUENCE [LARGE SCALE GENOMIC DNA]</scope>
    <source>
        <strain evidence="2">LSR1</strain>
    </source>
</reference>
<dbReference type="AlphaFoldDB" id="A0A8R1W7Y8"/>
<protein>
    <submittedName>
        <fullName evidence="1">Uncharacterized protein</fullName>
    </submittedName>
</protein>
<evidence type="ECO:0000313" key="1">
    <source>
        <dbReference type="EnsemblMetazoa" id="XP_001950395.1"/>
    </source>
</evidence>
<proteinExistence type="predicted"/>